<dbReference type="SMART" id="SM00530">
    <property type="entry name" value="HTH_XRE"/>
    <property type="match status" value="1"/>
</dbReference>
<dbReference type="RefSeq" id="WP_177680109.1">
    <property type="nucleotide sequence ID" value="NZ_JACRSU010000003.1"/>
</dbReference>
<dbReference type="Pfam" id="PF13443">
    <property type="entry name" value="HTH_26"/>
    <property type="match status" value="1"/>
</dbReference>
<dbReference type="InterPro" id="IPR010982">
    <property type="entry name" value="Lambda_DNA-bd_dom_sf"/>
</dbReference>
<feature type="domain" description="HTH cro/C1-type" evidence="1">
    <location>
        <begin position="13"/>
        <end position="61"/>
    </location>
</feature>
<keyword evidence="3" id="KW-1185">Reference proteome</keyword>
<dbReference type="InterPro" id="IPR001387">
    <property type="entry name" value="Cro/C1-type_HTH"/>
</dbReference>
<protein>
    <submittedName>
        <fullName evidence="2">Helix-turn-helix transcriptional regulator</fullName>
    </submittedName>
</protein>
<gene>
    <name evidence="2" type="ORF">H8698_08725</name>
</gene>
<reference evidence="2" key="1">
    <citation type="submission" date="2020-08" db="EMBL/GenBank/DDBJ databases">
        <title>Genome public.</title>
        <authorList>
            <person name="Liu C."/>
            <person name="Sun Q."/>
        </authorList>
    </citation>
    <scope>NUCLEOTIDE SEQUENCE</scope>
    <source>
        <strain evidence="2">H8</strain>
    </source>
</reference>
<dbReference type="SUPFAM" id="SSF47413">
    <property type="entry name" value="lambda repressor-like DNA-binding domains"/>
    <property type="match status" value="1"/>
</dbReference>
<evidence type="ECO:0000313" key="2">
    <source>
        <dbReference type="EMBL" id="MBC8541053.1"/>
    </source>
</evidence>
<proteinExistence type="predicted"/>
<name>A0A926HZ38_9FIRM</name>
<dbReference type="AlphaFoldDB" id="A0A926HZ38"/>
<organism evidence="2 3">
    <name type="scientific">Congzhengia minquanensis</name>
    <dbReference type="NCBI Taxonomy" id="2763657"/>
    <lineage>
        <taxon>Bacteria</taxon>
        <taxon>Bacillati</taxon>
        <taxon>Bacillota</taxon>
        <taxon>Clostridia</taxon>
        <taxon>Eubacteriales</taxon>
        <taxon>Oscillospiraceae</taxon>
        <taxon>Congzhengia</taxon>
    </lineage>
</organism>
<evidence type="ECO:0000313" key="3">
    <source>
        <dbReference type="Proteomes" id="UP000611762"/>
    </source>
</evidence>
<dbReference type="CDD" id="cd00093">
    <property type="entry name" value="HTH_XRE"/>
    <property type="match status" value="1"/>
</dbReference>
<dbReference type="GO" id="GO:0003677">
    <property type="term" value="F:DNA binding"/>
    <property type="evidence" value="ECO:0007669"/>
    <property type="project" value="InterPro"/>
</dbReference>
<dbReference type="EMBL" id="JACRSU010000003">
    <property type="protein sequence ID" value="MBC8541053.1"/>
    <property type="molecule type" value="Genomic_DNA"/>
</dbReference>
<dbReference type="PROSITE" id="PS50943">
    <property type="entry name" value="HTH_CROC1"/>
    <property type="match status" value="1"/>
</dbReference>
<dbReference type="Proteomes" id="UP000611762">
    <property type="component" value="Unassembled WGS sequence"/>
</dbReference>
<evidence type="ECO:0000259" key="1">
    <source>
        <dbReference type="PROSITE" id="PS50943"/>
    </source>
</evidence>
<dbReference type="Gene3D" id="1.10.260.40">
    <property type="entry name" value="lambda repressor-like DNA-binding domains"/>
    <property type="match status" value="1"/>
</dbReference>
<comment type="caution">
    <text evidence="2">The sequence shown here is derived from an EMBL/GenBank/DDBJ whole genome shotgun (WGS) entry which is preliminary data.</text>
</comment>
<sequence length="74" mass="8197">MADINNLFIRIAEKGLTAKIVSNDTGISTGNLSDWKKGRCLPGAENLERLADYLDCSIDYLVGRTDVPEVNRKK</sequence>
<accession>A0A926HZ38</accession>